<organism evidence="1 2">
    <name type="scientific">Fusarium poae</name>
    <dbReference type="NCBI Taxonomy" id="36050"/>
    <lineage>
        <taxon>Eukaryota</taxon>
        <taxon>Fungi</taxon>
        <taxon>Dikarya</taxon>
        <taxon>Ascomycota</taxon>
        <taxon>Pezizomycotina</taxon>
        <taxon>Sordariomycetes</taxon>
        <taxon>Hypocreomycetidae</taxon>
        <taxon>Hypocreales</taxon>
        <taxon>Nectriaceae</taxon>
        <taxon>Fusarium</taxon>
    </lineage>
</organism>
<dbReference type="Proteomes" id="UP000091967">
    <property type="component" value="Unassembled WGS sequence"/>
</dbReference>
<accession>A0A1B8A3X7</accession>
<dbReference type="EMBL" id="LYXU01000166">
    <property type="protein sequence ID" value="OBS15182.1"/>
    <property type="molecule type" value="Genomic_DNA"/>
</dbReference>
<name>A0A1B8A3X7_FUSPO</name>
<dbReference type="InterPro" id="IPR022698">
    <property type="entry name" value="OrsD"/>
</dbReference>
<evidence type="ECO:0008006" key="3">
    <source>
        <dbReference type="Google" id="ProtNLM"/>
    </source>
</evidence>
<gene>
    <name evidence="1" type="ORF">FPOA_13924</name>
</gene>
<dbReference type="Pfam" id="PF12013">
    <property type="entry name" value="OrsD"/>
    <property type="match status" value="1"/>
</dbReference>
<evidence type="ECO:0000313" key="1">
    <source>
        <dbReference type="EMBL" id="OBS15182.1"/>
    </source>
</evidence>
<protein>
    <recommendedName>
        <fullName evidence="3">C2H2-type domain-containing protein</fullName>
    </recommendedName>
</protein>
<dbReference type="AlphaFoldDB" id="A0A1B8A3X7"/>
<sequence length="243" mass="27055">MSDRSSISKPISSLRPRAAGMGFHGNPVAVLDMKLDEIRPFDKSDIEGKDYVAVDIPRLKSNVSVYLPRTNEANGQRKSKGEFIAEVNLWTMEDIIQLNQDYQILICRLCQAAVRPGSSIETHFRQKHLLKGQVLKDIKDYYGTLELADPKLAATPEDNSEAIEQLVISHGYSCNACRYLTISDVIGLDWSWIRASIQSSPDVGTGSLQVIQNRSSSHFYPFGTVNEPLNKQTWSGTVLVLGL</sequence>
<comment type="caution">
    <text evidence="1">The sequence shown here is derived from an EMBL/GenBank/DDBJ whole genome shotgun (WGS) entry which is preliminary data.</text>
</comment>
<reference evidence="1 2" key="1">
    <citation type="submission" date="2016-06" db="EMBL/GenBank/DDBJ databases">
        <title>Living apart together: crosstalk between the core and supernumerary genomes in a fungal plant pathogen.</title>
        <authorList>
            <person name="Vanheule A."/>
            <person name="Audenaert K."/>
            <person name="Warris S."/>
            <person name="Van De Geest H."/>
            <person name="Schijlen E."/>
            <person name="Hofte M."/>
            <person name="De Saeger S."/>
            <person name="Haesaert G."/>
            <person name="Waalwijk C."/>
            <person name="Van Der Lee T."/>
        </authorList>
    </citation>
    <scope>NUCLEOTIDE SEQUENCE [LARGE SCALE GENOMIC DNA]</scope>
    <source>
        <strain evidence="1 2">2516</strain>
    </source>
</reference>
<keyword evidence="2" id="KW-1185">Reference proteome</keyword>
<proteinExistence type="predicted"/>
<evidence type="ECO:0000313" key="2">
    <source>
        <dbReference type="Proteomes" id="UP000091967"/>
    </source>
</evidence>